<evidence type="ECO:0000313" key="1">
    <source>
        <dbReference type="EMBL" id="MBB6562759.1"/>
    </source>
</evidence>
<name>A0A7X0PJJ5_9BURK</name>
<dbReference type="RefSeq" id="WP_184863084.1">
    <property type="nucleotide sequence ID" value="NZ_JACHLK010000014.1"/>
</dbReference>
<dbReference type="AlphaFoldDB" id="A0A7X0PJJ5"/>
<gene>
    <name evidence="1" type="ORF">HNP48_005475</name>
</gene>
<protein>
    <recommendedName>
        <fullName evidence="3">Phosphoglycerate mutase</fullName>
    </recommendedName>
</protein>
<keyword evidence="2" id="KW-1185">Reference proteome</keyword>
<dbReference type="EMBL" id="JACHLK010000014">
    <property type="protein sequence ID" value="MBB6562759.1"/>
    <property type="molecule type" value="Genomic_DNA"/>
</dbReference>
<proteinExistence type="predicted"/>
<accession>A0A7X0PJJ5</accession>
<organism evidence="1 2">
    <name type="scientific">Acidovorax soli</name>
    <dbReference type="NCBI Taxonomy" id="592050"/>
    <lineage>
        <taxon>Bacteria</taxon>
        <taxon>Pseudomonadati</taxon>
        <taxon>Pseudomonadota</taxon>
        <taxon>Betaproteobacteria</taxon>
        <taxon>Burkholderiales</taxon>
        <taxon>Comamonadaceae</taxon>
        <taxon>Acidovorax</taxon>
    </lineage>
</organism>
<dbReference type="Proteomes" id="UP000575083">
    <property type="component" value="Unassembled WGS sequence"/>
</dbReference>
<evidence type="ECO:0000313" key="2">
    <source>
        <dbReference type="Proteomes" id="UP000575083"/>
    </source>
</evidence>
<reference evidence="1 2" key="1">
    <citation type="submission" date="2020-08" db="EMBL/GenBank/DDBJ databases">
        <title>Functional genomics of gut bacteria from endangered species of beetles.</title>
        <authorList>
            <person name="Carlos-Shanley C."/>
        </authorList>
    </citation>
    <scope>NUCLEOTIDE SEQUENCE [LARGE SCALE GENOMIC DNA]</scope>
    <source>
        <strain evidence="1 2">S00198</strain>
    </source>
</reference>
<comment type="caution">
    <text evidence="1">The sequence shown here is derived from an EMBL/GenBank/DDBJ whole genome shotgun (WGS) entry which is preliminary data.</text>
</comment>
<evidence type="ECO:0008006" key="3">
    <source>
        <dbReference type="Google" id="ProtNLM"/>
    </source>
</evidence>
<sequence>MSDILHLLIPYAASASEGCQQTLATLALPHLDRLLARLAADPARSSTAEETSFSAPHERALAQALGLPADDGRTPWAAWHRQQQGQPTDGQAWAFVAPCQWQVSTDHVTLRDPEALGLDEASSRALLAIVSPWFAEDGIHLHYEQPTRWLAESPLFADLATASLDRVLLRDVRAWMPDAARARTLHRLHSEMQMLLYTHAFNDARAERGLPVINSFWVHGAGALPATAAGPASAPSVPLALRDAALREDWRAWATAWTALDAGPVADLLRQAEQGRPVRLTLCGERAALAFHTAPRGLVQRIKARFQPTRFAQVATQL</sequence>